<feature type="domain" description="DUF4211" evidence="2">
    <location>
        <begin position="271"/>
        <end position="390"/>
    </location>
</feature>
<evidence type="ECO:0000256" key="1">
    <source>
        <dbReference type="SAM" id="MobiDB-lite"/>
    </source>
</evidence>
<organism evidence="3 4">
    <name type="scientific">Mycena pura</name>
    <dbReference type="NCBI Taxonomy" id="153505"/>
    <lineage>
        <taxon>Eukaryota</taxon>
        <taxon>Fungi</taxon>
        <taxon>Dikarya</taxon>
        <taxon>Basidiomycota</taxon>
        <taxon>Agaricomycotina</taxon>
        <taxon>Agaricomycetes</taxon>
        <taxon>Agaricomycetidae</taxon>
        <taxon>Agaricales</taxon>
        <taxon>Marasmiineae</taxon>
        <taxon>Mycenaceae</taxon>
        <taxon>Mycena</taxon>
    </lineage>
</organism>
<proteinExistence type="predicted"/>
<feature type="compositionally biased region" description="Basic and acidic residues" evidence="1">
    <location>
        <begin position="227"/>
        <end position="236"/>
    </location>
</feature>
<dbReference type="PANTHER" id="PTHR14689:SF0">
    <property type="entry name" value="COILED-COIL DOMAIN-CONTAINING PROTEIN 82"/>
    <property type="match status" value="1"/>
</dbReference>
<protein>
    <recommendedName>
        <fullName evidence="2">DUF4211 domain-containing protein</fullName>
    </recommendedName>
</protein>
<evidence type="ECO:0000313" key="3">
    <source>
        <dbReference type="EMBL" id="KAJ7221691.1"/>
    </source>
</evidence>
<gene>
    <name evidence="3" type="ORF">GGX14DRAFT_430690</name>
</gene>
<dbReference type="EMBL" id="JARJCW010000008">
    <property type="protein sequence ID" value="KAJ7221691.1"/>
    <property type="molecule type" value="Genomic_DNA"/>
</dbReference>
<dbReference type="AlphaFoldDB" id="A0AAD6VTU3"/>
<dbReference type="Pfam" id="PF13926">
    <property type="entry name" value="DUF4211"/>
    <property type="match status" value="1"/>
</dbReference>
<dbReference type="Proteomes" id="UP001219525">
    <property type="component" value="Unassembled WGS sequence"/>
</dbReference>
<accession>A0AAD6VTU3</accession>
<comment type="caution">
    <text evidence="3">The sequence shown here is derived from an EMBL/GenBank/DDBJ whole genome shotgun (WGS) entry which is preliminary data.</text>
</comment>
<feature type="compositionally biased region" description="Acidic residues" evidence="1">
    <location>
        <begin position="242"/>
        <end position="280"/>
    </location>
</feature>
<evidence type="ECO:0000259" key="2">
    <source>
        <dbReference type="Pfam" id="PF13926"/>
    </source>
</evidence>
<keyword evidence="4" id="KW-1185">Reference proteome</keyword>
<dbReference type="PANTHER" id="PTHR14689">
    <property type="entry name" value="PHORBOL-ESTER_DAG-TYPE DOMAIN-CONTAINING PROTEIN"/>
    <property type="match status" value="1"/>
</dbReference>
<reference evidence="3" key="1">
    <citation type="submission" date="2023-03" db="EMBL/GenBank/DDBJ databases">
        <title>Massive genome expansion in bonnet fungi (Mycena s.s.) driven by repeated elements and novel gene families across ecological guilds.</title>
        <authorList>
            <consortium name="Lawrence Berkeley National Laboratory"/>
            <person name="Harder C.B."/>
            <person name="Miyauchi S."/>
            <person name="Viragh M."/>
            <person name="Kuo A."/>
            <person name="Thoen E."/>
            <person name="Andreopoulos B."/>
            <person name="Lu D."/>
            <person name="Skrede I."/>
            <person name="Drula E."/>
            <person name="Henrissat B."/>
            <person name="Morin E."/>
            <person name="Kohler A."/>
            <person name="Barry K."/>
            <person name="LaButti K."/>
            <person name="Morin E."/>
            <person name="Salamov A."/>
            <person name="Lipzen A."/>
            <person name="Mereny Z."/>
            <person name="Hegedus B."/>
            <person name="Baldrian P."/>
            <person name="Stursova M."/>
            <person name="Weitz H."/>
            <person name="Taylor A."/>
            <person name="Grigoriev I.V."/>
            <person name="Nagy L.G."/>
            <person name="Martin F."/>
            <person name="Kauserud H."/>
        </authorList>
    </citation>
    <scope>NUCLEOTIDE SEQUENCE</scope>
    <source>
        <strain evidence="3">9144</strain>
    </source>
</reference>
<feature type="region of interest" description="Disordered" evidence="1">
    <location>
        <begin position="1"/>
        <end position="280"/>
    </location>
</feature>
<dbReference type="GO" id="GO:0005634">
    <property type="term" value="C:nucleus"/>
    <property type="evidence" value="ECO:0007669"/>
    <property type="project" value="TreeGrafter"/>
</dbReference>
<sequence>MVRAKRKASAANADKGTGASSPPKKRARVARLASDESGAESDLQVVAHKARRRPKRVEVGSEEENPPVEDTPAPNVVKKVRRTKPKTPPPIARNSADPESDASGLAAAPRKRQTRVKVELLSDSDADEERPKKRLRRIKLPAEDVGESDPGTSSPRKSRLRRKSEEKESSAPSKGWVLDSDDDPEDLALPVQSTSSKPSKKEHMAGALERYAKARKNKTSPATAPVDVKREEDNREFTPIPEVDDDDDDDDDDEAGDDEAGDEEEQDNGEDFIAEDEEDADATTALDRMRYSHREFEDHFAVFVEYIVALNSDPNYLSTVTDNEKEYFETAIMALRRHFEPLADSMAHSTWKAPFMATLKLRPVLADGISCDRSYNCHACWTRGRYSCDISGSIILSTKKGTYDSKTFQNKSEKDIKFGKKTSFENNAEARNLPYPPRFELVIGQRCFDRALAYHDAWHYMYNLSARVKEKIQSLSENDEDLADDPNALLQALKDENFIDYLWERFKSDKNHWAHFANRKDRDALT</sequence>
<dbReference type="InterPro" id="IPR025451">
    <property type="entry name" value="DUF4211"/>
</dbReference>
<name>A0AAD6VTU3_9AGAR</name>
<evidence type="ECO:0000313" key="4">
    <source>
        <dbReference type="Proteomes" id="UP001219525"/>
    </source>
</evidence>